<proteinExistence type="predicted"/>
<dbReference type="AlphaFoldDB" id="A0A9W9D4C4"/>
<keyword evidence="1" id="KW-1133">Transmembrane helix</keyword>
<dbReference type="EMBL" id="JAPEVA010000111">
    <property type="protein sequence ID" value="KAJ4399245.1"/>
    <property type="molecule type" value="Genomic_DNA"/>
</dbReference>
<accession>A0A9W9D4C4</accession>
<dbReference type="OrthoDB" id="5357734at2759"/>
<protein>
    <submittedName>
        <fullName evidence="2">Uncharacterized protein</fullName>
    </submittedName>
</protein>
<organism evidence="2 3">
    <name type="scientific">Didymella pomorum</name>
    <dbReference type="NCBI Taxonomy" id="749634"/>
    <lineage>
        <taxon>Eukaryota</taxon>
        <taxon>Fungi</taxon>
        <taxon>Dikarya</taxon>
        <taxon>Ascomycota</taxon>
        <taxon>Pezizomycotina</taxon>
        <taxon>Dothideomycetes</taxon>
        <taxon>Pleosporomycetidae</taxon>
        <taxon>Pleosporales</taxon>
        <taxon>Pleosporineae</taxon>
        <taxon>Didymellaceae</taxon>
        <taxon>Didymella</taxon>
    </lineage>
</organism>
<keyword evidence="1" id="KW-0812">Transmembrane</keyword>
<feature type="transmembrane region" description="Helical" evidence="1">
    <location>
        <begin position="105"/>
        <end position="124"/>
    </location>
</feature>
<evidence type="ECO:0000313" key="3">
    <source>
        <dbReference type="Proteomes" id="UP001140510"/>
    </source>
</evidence>
<sequence>MERTNDDYMVHVVRSTYTPETTLNCTSTIVTETCIVEIGQVNYNIEVNEYILNGMGETLFRLTMNGDSVTNLTVLSAPNGIFPQPQTFQVYHTHEVIFYKSDYKWLGIALSAVLLSLLALSTILPGSRNISRTVTLSPIETFVVFPPEAVRTLHSRSNTGFGHRMEDIIKHVRDTRVQYKPNYSPVDSRESW</sequence>
<keyword evidence="3" id="KW-1185">Reference proteome</keyword>
<evidence type="ECO:0000256" key="1">
    <source>
        <dbReference type="SAM" id="Phobius"/>
    </source>
</evidence>
<comment type="caution">
    <text evidence="2">The sequence shown here is derived from an EMBL/GenBank/DDBJ whole genome shotgun (WGS) entry which is preliminary data.</text>
</comment>
<dbReference type="Proteomes" id="UP001140510">
    <property type="component" value="Unassembled WGS sequence"/>
</dbReference>
<name>A0A9W9D4C4_9PLEO</name>
<keyword evidence="1" id="KW-0472">Membrane</keyword>
<gene>
    <name evidence="2" type="ORF">N0V91_009618</name>
</gene>
<reference evidence="2" key="1">
    <citation type="submission" date="2022-10" db="EMBL/GenBank/DDBJ databases">
        <title>Tapping the CABI collections for fungal endophytes: first genome assemblies for Collariella, Neodidymelliopsis, Ascochyta clinopodiicola, Didymella pomorum, Didymosphaeria variabile, Neocosmospora piperis and Neocucurbitaria cava.</title>
        <authorList>
            <person name="Hill R."/>
        </authorList>
    </citation>
    <scope>NUCLEOTIDE SEQUENCE</scope>
    <source>
        <strain evidence="2">IMI 355091</strain>
    </source>
</reference>
<evidence type="ECO:0000313" key="2">
    <source>
        <dbReference type="EMBL" id="KAJ4399245.1"/>
    </source>
</evidence>